<sequence>MDARTGFTALDRTVFDEGARAAFAAAYPESPAIIRHGLTDHPLLALDSLAALAGKLPDRSIEYNRGDLPIGIDGKPAPTGLGIEDTIRHIATSNSWAVLKNIEQDPAYEALLLGLLSELRAGIEAKTGAMLRPQGFVFISSPNAVTPYHFDPEHNILLQLVGSKVMTQFPAGDPCFAPDATHESYHSGGPRELVWRDELAAGGREFPIGPGEALMVPVMAPHFVRNGPASSISLSITWRSDWSFAEADARCWNGLLRKAGLNPRPPGRWPRRNRAKALAFRAWRRVAGAS</sequence>
<dbReference type="Gene3D" id="2.60.120.650">
    <property type="entry name" value="Cupin"/>
    <property type="match status" value="1"/>
</dbReference>
<accession>A0ABQ1SAL1</accession>
<feature type="domain" description="JmjC" evidence="1">
    <location>
        <begin position="94"/>
        <end position="255"/>
    </location>
</feature>
<organism evidence="2 3">
    <name type="scientific">Tsuneonella deserti</name>
    <dbReference type="NCBI Taxonomy" id="2035528"/>
    <lineage>
        <taxon>Bacteria</taxon>
        <taxon>Pseudomonadati</taxon>
        <taxon>Pseudomonadota</taxon>
        <taxon>Alphaproteobacteria</taxon>
        <taxon>Sphingomonadales</taxon>
        <taxon>Erythrobacteraceae</taxon>
        <taxon>Tsuneonella</taxon>
    </lineage>
</organism>
<gene>
    <name evidence="2" type="ORF">GCM10011515_18320</name>
</gene>
<evidence type="ECO:0000313" key="2">
    <source>
        <dbReference type="EMBL" id="GGD98804.1"/>
    </source>
</evidence>
<dbReference type="Proteomes" id="UP000619041">
    <property type="component" value="Unassembled WGS sequence"/>
</dbReference>
<dbReference type="SMART" id="SM00558">
    <property type="entry name" value="JmjC"/>
    <property type="match status" value="1"/>
</dbReference>
<proteinExistence type="predicted"/>
<name>A0ABQ1SAL1_9SPHN</name>
<dbReference type="InterPro" id="IPR003347">
    <property type="entry name" value="JmjC_dom"/>
</dbReference>
<dbReference type="PROSITE" id="PS51184">
    <property type="entry name" value="JMJC"/>
    <property type="match status" value="1"/>
</dbReference>
<reference evidence="3" key="1">
    <citation type="journal article" date="2019" name="Int. J. Syst. Evol. Microbiol.">
        <title>The Global Catalogue of Microorganisms (GCM) 10K type strain sequencing project: providing services to taxonomists for standard genome sequencing and annotation.</title>
        <authorList>
            <consortium name="The Broad Institute Genomics Platform"/>
            <consortium name="The Broad Institute Genome Sequencing Center for Infectious Disease"/>
            <person name="Wu L."/>
            <person name="Ma J."/>
        </authorList>
    </citation>
    <scope>NUCLEOTIDE SEQUENCE [LARGE SCALE GENOMIC DNA]</scope>
    <source>
        <strain evidence="3">CGMCC 1.15959</strain>
    </source>
</reference>
<dbReference type="RefSeq" id="WP_188644852.1">
    <property type="nucleotide sequence ID" value="NZ_BMKL01000001.1"/>
</dbReference>
<evidence type="ECO:0000259" key="1">
    <source>
        <dbReference type="PROSITE" id="PS51184"/>
    </source>
</evidence>
<protein>
    <recommendedName>
        <fullName evidence="1">JmjC domain-containing protein</fullName>
    </recommendedName>
</protein>
<evidence type="ECO:0000313" key="3">
    <source>
        <dbReference type="Proteomes" id="UP000619041"/>
    </source>
</evidence>
<dbReference type="EMBL" id="BMKL01000001">
    <property type="protein sequence ID" value="GGD98804.1"/>
    <property type="molecule type" value="Genomic_DNA"/>
</dbReference>
<keyword evidence="3" id="KW-1185">Reference proteome</keyword>
<dbReference type="SUPFAM" id="SSF51197">
    <property type="entry name" value="Clavaminate synthase-like"/>
    <property type="match status" value="1"/>
</dbReference>
<comment type="caution">
    <text evidence="2">The sequence shown here is derived from an EMBL/GenBank/DDBJ whole genome shotgun (WGS) entry which is preliminary data.</text>
</comment>